<feature type="domain" description="Helitron helicase-like" evidence="2">
    <location>
        <begin position="107"/>
        <end position="181"/>
    </location>
</feature>
<dbReference type="Pfam" id="PF14214">
    <property type="entry name" value="Helitron_like_N"/>
    <property type="match status" value="1"/>
</dbReference>
<organism evidence="3 4">
    <name type="scientific">Solanum tuberosum</name>
    <name type="common">Potato</name>
    <dbReference type="NCBI Taxonomy" id="4113"/>
    <lineage>
        <taxon>Eukaryota</taxon>
        <taxon>Viridiplantae</taxon>
        <taxon>Streptophyta</taxon>
        <taxon>Embryophyta</taxon>
        <taxon>Tracheophyta</taxon>
        <taxon>Spermatophyta</taxon>
        <taxon>Magnoliopsida</taxon>
        <taxon>eudicotyledons</taxon>
        <taxon>Gunneridae</taxon>
        <taxon>Pentapetalae</taxon>
        <taxon>asterids</taxon>
        <taxon>lamiids</taxon>
        <taxon>Solanales</taxon>
        <taxon>Solanaceae</taxon>
        <taxon>Solanoideae</taxon>
        <taxon>Solaneae</taxon>
        <taxon>Solanum</taxon>
    </lineage>
</organism>
<feature type="transmembrane region" description="Helical" evidence="1">
    <location>
        <begin position="37"/>
        <end position="57"/>
    </location>
</feature>
<dbReference type="PANTHER" id="PTHR10492:SF100">
    <property type="entry name" value="ATP-DEPENDENT DNA HELICASE"/>
    <property type="match status" value="1"/>
</dbReference>
<dbReference type="EMBL" id="JAIVGD010000019">
    <property type="protein sequence ID" value="KAH0750662.1"/>
    <property type="molecule type" value="Genomic_DNA"/>
</dbReference>
<keyword evidence="4" id="KW-1185">Reference proteome</keyword>
<protein>
    <recommendedName>
        <fullName evidence="2">Helitron helicase-like domain-containing protein</fullName>
    </recommendedName>
</protein>
<dbReference type="InterPro" id="IPR025476">
    <property type="entry name" value="Helitron_helicase-like"/>
</dbReference>
<evidence type="ECO:0000313" key="3">
    <source>
        <dbReference type="EMBL" id="KAH0750662.1"/>
    </source>
</evidence>
<comment type="caution">
    <text evidence="3">The sequence shown here is derived from an EMBL/GenBank/DDBJ whole genome shotgun (WGS) entry which is preliminary data.</text>
</comment>
<keyword evidence="1" id="KW-0472">Membrane</keyword>
<accession>A0ABQ7UM09</accession>
<evidence type="ECO:0000313" key="4">
    <source>
        <dbReference type="Proteomes" id="UP000826656"/>
    </source>
</evidence>
<sequence length="374" mass="42731">MTYPFYAFEKGSTSGTTNDSHNKIFEAVRTSGQCAPLLIFTIFLLSLLTVVCNMQVLQREKTPLLILANYDLIMFTYKKFQIVSFMLLKRFQYESPGFCCGKDLFRMSILGGLFDVLRLDERDASNVGKQTCLPNSFIGGPRDMRQRYMDAIALVQQFGKPDLFITITCNPSWPEIKEHLSSSDEFQKRGLPHAHFLIILSNEHKLLTAEAYDDIIKAELPDECTESALRKLVIKHMMHGPCGSLNLTNSCTKKKGYCKFKYPKKFADKTSKGSDSYPIYKRRNTGEVVKVRHQYLDNSSVVPYNPYLLGKFNCHINVEVCSDIKVVKYLYKYICKGHDKIAFCVQNNDAAIEIDDLLDGFLLLRLYGVFLVLL</sequence>
<proteinExistence type="predicted"/>
<reference evidence="3 4" key="1">
    <citation type="journal article" date="2021" name="bioRxiv">
        <title>Chromosome-scale and haplotype-resolved genome assembly of a tetraploid potato cultivar.</title>
        <authorList>
            <person name="Sun H."/>
            <person name="Jiao W.-B."/>
            <person name="Krause K."/>
            <person name="Campoy J.A."/>
            <person name="Goel M."/>
            <person name="Folz-Donahue K."/>
            <person name="Kukat C."/>
            <person name="Huettel B."/>
            <person name="Schneeberger K."/>
        </authorList>
    </citation>
    <scope>NUCLEOTIDE SEQUENCE [LARGE SCALE GENOMIC DNA]</scope>
    <source>
        <strain evidence="3">SolTubOtavaFocal</strain>
        <tissue evidence="3">Leaves</tissue>
    </source>
</reference>
<keyword evidence="1" id="KW-1133">Transmembrane helix</keyword>
<evidence type="ECO:0000256" key="1">
    <source>
        <dbReference type="SAM" id="Phobius"/>
    </source>
</evidence>
<keyword evidence="1" id="KW-0812">Transmembrane</keyword>
<dbReference type="Proteomes" id="UP000826656">
    <property type="component" value="Unassembled WGS sequence"/>
</dbReference>
<evidence type="ECO:0000259" key="2">
    <source>
        <dbReference type="Pfam" id="PF14214"/>
    </source>
</evidence>
<name>A0ABQ7UM09_SOLTU</name>
<dbReference type="PANTHER" id="PTHR10492">
    <property type="match status" value="1"/>
</dbReference>
<gene>
    <name evidence="3" type="ORF">KY290_029894</name>
</gene>